<reference evidence="1 2" key="2">
    <citation type="journal article" date="2022" name="Mol. Ecol. Resour.">
        <title>The genomes of chicory, endive, great burdock and yacon provide insights into Asteraceae paleo-polyploidization history and plant inulin production.</title>
        <authorList>
            <person name="Fan W."/>
            <person name="Wang S."/>
            <person name="Wang H."/>
            <person name="Wang A."/>
            <person name="Jiang F."/>
            <person name="Liu H."/>
            <person name="Zhao H."/>
            <person name="Xu D."/>
            <person name="Zhang Y."/>
        </authorList>
    </citation>
    <scope>NUCLEOTIDE SEQUENCE [LARGE SCALE GENOMIC DNA]</scope>
    <source>
        <strain evidence="2">cv. Yunnan</strain>
        <tissue evidence="1">Leaves</tissue>
    </source>
</reference>
<keyword evidence="2" id="KW-1185">Reference proteome</keyword>
<gene>
    <name evidence="1" type="ORF">L1987_57640</name>
</gene>
<accession>A0ACB9DDD2</accession>
<protein>
    <submittedName>
        <fullName evidence="1">Uncharacterized protein</fullName>
    </submittedName>
</protein>
<comment type="caution">
    <text evidence="1">The sequence shown here is derived from an EMBL/GenBank/DDBJ whole genome shotgun (WGS) entry which is preliminary data.</text>
</comment>
<proteinExistence type="predicted"/>
<name>A0ACB9DDD2_9ASTR</name>
<evidence type="ECO:0000313" key="1">
    <source>
        <dbReference type="EMBL" id="KAI3744557.1"/>
    </source>
</evidence>
<sequence>MHGLKHKILNFFISSLLHVSTNSLIVGDHCVGNGREFLIQPNFQKRRKPADDADSIATDQVEVDLLL</sequence>
<dbReference type="EMBL" id="CM042036">
    <property type="protein sequence ID" value="KAI3744557.1"/>
    <property type="molecule type" value="Genomic_DNA"/>
</dbReference>
<organism evidence="1 2">
    <name type="scientific">Smallanthus sonchifolius</name>
    <dbReference type="NCBI Taxonomy" id="185202"/>
    <lineage>
        <taxon>Eukaryota</taxon>
        <taxon>Viridiplantae</taxon>
        <taxon>Streptophyta</taxon>
        <taxon>Embryophyta</taxon>
        <taxon>Tracheophyta</taxon>
        <taxon>Spermatophyta</taxon>
        <taxon>Magnoliopsida</taxon>
        <taxon>eudicotyledons</taxon>
        <taxon>Gunneridae</taxon>
        <taxon>Pentapetalae</taxon>
        <taxon>asterids</taxon>
        <taxon>campanulids</taxon>
        <taxon>Asterales</taxon>
        <taxon>Asteraceae</taxon>
        <taxon>Asteroideae</taxon>
        <taxon>Heliantheae alliance</taxon>
        <taxon>Millerieae</taxon>
        <taxon>Smallanthus</taxon>
    </lineage>
</organism>
<reference evidence="2" key="1">
    <citation type="journal article" date="2022" name="Mol. Ecol. Resour.">
        <title>The genomes of chicory, endive, great burdock and yacon provide insights into Asteraceae palaeo-polyploidization history and plant inulin production.</title>
        <authorList>
            <person name="Fan W."/>
            <person name="Wang S."/>
            <person name="Wang H."/>
            <person name="Wang A."/>
            <person name="Jiang F."/>
            <person name="Liu H."/>
            <person name="Zhao H."/>
            <person name="Xu D."/>
            <person name="Zhang Y."/>
        </authorList>
    </citation>
    <scope>NUCLEOTIDE SEQUENCE [LARGE SCALE GENOMIC DNA]</scope>
    <source>
        <strain evidence="2">cv. Yunnan</strain>
    </source>
</reference>
<dbReference type="Proteomes" id="UP001056120">
    <property type="component" value="Linkage Group LG19"/>
</dbReference>
<evidence type="ECO:0000313" key="2">
    <source>
        <dbReference type="Proteomes" id="UP001056120"/>
    </source>
</evidence>